<dbReference type="STRING" id="1120996.SAMN02746066_03956"/>
<protein>
    <submittedName>
        <fullName evidence="1">Uncharacterized protein</fullName>
    </submittedName>
</protein>
<dbReference type="Proteomes" id="UP000184038">
    <property type="component" value="Unassembled WGS sequence"/>
</dbReference>
<gene>
    <name evidence="1" type="ORF">SAMN02746066_03956</name>
</gene>
<proteinExistence type="predicted"/>
<accession>A0A1M7MQ66</accession>
<evidence type="ECO:0000313" key="1">
    <source>
        <dbReference type="EMBL" id="SHM93092.1"/>
    </source>
</evidence>
<organism evidence="1 2">
    <name type="scientific">Anaerosporobacter mobilis DSM 15930</name>
    <dbReference type="NCBI Taxonomy" id="1120996"/>
    <lineage>
        <taxon>Bacteria</taxon>
        <taxon>Bacillati</taxon>
        <taxon>Bacillota</taxon>
        <taxon>Clostridia</taxon>
        <taxon>Lachnospirales</taxon>
        <taxon>Lachnospiraceae</taxon>
        <taxon>Anaerosporobacter</taxon>
    </lineage>
</organism>
<reference evidence="1 2" key="1">
    <citation type="submission" date="2016-11" db="EMBL/GenBank/DDBJ databases">
        <authorList>
            <person name="Jaros S."/>
            <person name="Januszkiewicz K."/>
            <person name="Wedrychowicz H."/>
        </authorList>
    </citation>
    <scope>NUCLEOTIDE SEQUENCE [LARGE SCALE GENOMIC DNA]</scope>
    <source>
        <strain evidence="1 2">DSM 15930</strain>
    </source>
</reference>
<evidence type="ECO:0000313" key="2">
    <source>
        <dbReference type="Proteomes" id="UP000184038"/>
    </source>
</evidence>
<sequence length="39" mass="4611">MYMEASLSELKVINPEVLFMNTRLVKRYRIKGKLTIIPN</sequence>
<dbReference type="EMBL" id="FRCP01000022">
    <property type="protein sequence ID" value="SHM93092.1"/>
    <property type="molecule type" value="Genomic_DNA"/>
</dbReference>
<keyword evidence="2" id="KW-1185">Reference proteome</keyword>
<name>A0A1M7MQ66_9FIRM</name>
<dbReference type="AlphaFoldDB" id="A0A1M7MQ66"/>